<reference evidence="5" key="3">
    <citation type="submission" date="2016-03" db="UniProtKB">
        <authorList>
            <consortium name="EnsemblProtists"/>
        </authorList>
    </citation>
    <scope>IDENTIFICATION</scope>
</reference>
<feature type="repeat" description="RCC1" evidence="2">
    <location>
        <begin position="154"/>
        <end position="205"/>
    </location>
</feature>
<reference evidence="4 6" key="1">
    <citation type="journal article" date="2012" name="Nature">
        <title>Algal genomes reveal evolutionary mosaicism and the fate of nucleomorphs.</title>
        <authorList>
            <consortium name="DOE Joint Genome Institute"/>
            <person name="Curtis B.A."/>
            <person name="Tanifuji G."/>
            <person name="Burki F."/>
            <person name="Gruber A."/>
            <person name="Irimia M."/>
            <person name="Maruyama S."/>
            <person name="Arias M.C."/>
            <person name="Ball S.G."/>
            <person name="Gile G.H."/>
            <person name="Hirakawa Y."/>
            <person name="Hopkins J.F."/>
            <person name="Kuo A."/>
            <person name="Rensing S.A."/>
            <person name="Schmutz J."/>
            <person name="Symeonidi A."/>
            <person name="Elias M."/>
            <person name="Eveleigh R.J."/>
            <person name="Herman E.K."/>
            <person name="Klute M.J."/>
            <person name="Nakayama T."/>
            <person name="Obornik M."/>
            <person name="Reyes-Prieto A."/>
            <person name="Armbrust E.V."/>
            <person name="Aves S.J."/>
            <person name="Beiko R.G."/>
            <person name="Coutinho P."/>
            <person name="Dacks J.B."/>
            <person name="Durnford D.G."/>
            <person name="Fast N.M."/>
            <person name="Green B.R."/>
            <person name="Grisdale C.J."/>
            <person name="Hempel F."/>
            <person name="Henrissat B."/>
            <person name="Hoppner M.P."/>
            <person name="Ishida K."/>
            <person name="Kim E."/>
            <person name="Koreny L."/>
            <person name="Kroth P.G."/>
            <person name="Liu Y."/>
            <person name="Malik S.B."/>
            <person name="Maier U.G."/>
            <person name="McRose D."/>
            <person name="Mock T."/>
            <person name="Neilson J.A."/>
            <person name="Onodera N.T."/>
            <person name="Poole A.M."/>
            <person name="Pritham E.J."/>
            <person name="Richards T.A."/>
            <person name="Rocap G."/>
            <person name="Roy S.W."/>
            <person name="Sarai C."/>
            <person name="Schaack S."/>
            <person name="Shirato S."/>
            <person name="Slamovits C.H."/>
            <person name="Spencer D.F."/>
            <person name="Suzuki S."/>
            <person name="Worden A.Z."/>
            <person name="Zauner S."/>
            <person name="Barry K."/>
            <person name="Bell C."/>
            <person name="Bharti A.K."/>
            <person name="Crow J.A."/>
            <person name="Grimwood J."/>
            <person name="Kramer R."/>
            <person name="Lindquist E."/>
            <person name="Lucas S."/>
            <person name="Salamov A."/>
            <person name="McFadden G.I."/>
            <person name="Lane C.E."/>
            <person name="Keeling P.J."/>
            <person name="Gray M.W."/>
            <person name="Grigoriev I.V."/>
            <person name="Archibald J.M."/>
        </authorList>
    </citation>
    <scope>NUCLEOTIDE SEQUENCE</scope>
    <source>
        <strain evidence="4 6">CCMP2712</strain>
    </source>
</reference>
<dbReference type="RefSeq" id="XP_005840489.1">
    <property type="nucleotide sequence ID" value="XM_005840432.1"/>
</dbReference>
<keyword evidence="6" id="KW-1185">Reference proteome</keyword>
<keyword evidence="1" id="KW-0677">Repeat</keyword>
<accession>L1JYU2</accession>
<dbReference type="STRING" id="905079.L1JYU2"/>
<feature type="non-terminal residue" evidence="4">
    <location>
        <position position="1"/>
    </location>
</feature>
<dbReference type="PRINTS" id="PR00633">
    <property type="entry name" value="RCCNDNSATION"/>
</dbReference>
<dbReference type="PANTHER" id="PTHR22870">
    <property type="entry name" value="REGULATOR OF CHROMOSOME CONDENSATION"/>
    <property type="match status" value="1"/>
</dbReference>
<dbReference type="Pfam" id="PF25390">
    <property type="entry name" value="WD40_RLD"/>
    <property type="match status" value="1"/>
</dbReference>
<dbReference type="OMA" id="SICASEF"/>
<dbReference type="OrthoDB" id="10253607at2759"/>
<evidence type="ECO:0000313" key="5">
    <source>
        <dbReference type="EnsemblProtists" id="EKX53509"/>
    </source>
</evidence>
<gene>
    <name evidence="4" type="ORF">GUITHDRAFT_64398</name>
</gene>
<dbReference type="PROSITE" id="PS50012">
    <property type="entry name" value="RCC1_3"/>
    <property type="match status" value="5"/>
</dbReference>
<reference evidence="6" key="2">
    <citation type="submission" date="2012-11" db="EMBL/GenBank/DDBJ databases">
        <authorList>
            <person name="Kuo A."/>
            <person name="Curtis B.A."/>
            <person name="Tanifuji G."/>
            <person name="Burki F."/>
            <person name="Gruber A."/>
            <person name="Irimia M."/>
            <person name="Maruyama S."/>
            <person name="Arias M.C."/>
            <person name="Ball S.G."/>
            <person name="Gile G.H."/>
            <person name="Hirakawa Y."/>
            <person name="Hopkins J.F."/>
            <person name="Rensing S.A."/>
            <person name="Schmutz J."/>
            <person name="Symeonidi A."/>
            <person name="Elias M."/>
            <person name="Eveleigh R.J."/>
            <person name="Herman E.K."/>
            <person name="Klute M.J."/>
            <person name="Nakayama T."/>
            <person name="Obornik M."/>
            <person name="Reyes-Prieto A."/>
            <person name="Armbrust E.V."/>
            <person name="Aves S.J."/>
            <person name="Beiko R.G."/>
            <person name="Coutinho P."/>
            <person name="Dacks J.B."/>
            <person name="Durnford D.G."/>
            <person name="Fast N.M."/>
            <person name="Green B.R."/>
            <person name="Grisdale C."/>
            <person name="Hempe F."/>
            <person name="Henrissat B."/>
            <person name="Hoppner M.P."/>
            <person name="Ishida K.-I."/>
            <person name="Kim E."/>
            <person name="Koreny L."/>
            <person name="Kroth P.G."/>
            <person name="Liu Y."/>
            <person name="Malik S.-B."/>
            <person name="Maier U.G."/>
            <person name="McRose D."/>
            <person name="Mock T."/>
            <person name="Neilson J.A."/>
            <person name="Onodera N.T."/>
            <person name="Poole A.M."/>
            <person name="Pritham E.J."/>
            <person name="Richards T.A."/>
            <person name="Rocap G."/>
            <person name="Roy S.W."/>
            <person name="Sarai C."/>
            <person name="Schaack S."/>
            <person name="Shirato S."/>
            <person name="Slamovits C.H."/>
            <person name="Spencer D.F."/>
            <person name="Suzuki S."/>
            <person name="Worden A.Z."/>
            <person name="Zauner S."/>
            <person name="Barry K."/>
            <person name="Bell C."/>
            <person name="Bharti A.K."/>
            <person name="Crow J.A."/>
            <person name="Grimwood J."/>
            <person name="Kramer R."/>
            <person name="Lindquist E."/>
            <person name="Lucas S."/>
            <person name="Salamov A."/>
            <person name="McFadden G.I."/>
            <person name="Lane C.E."/>
            <person name="Keeling P.J."/>
            <person name="Gray M.W."/>
            <person name="Grigoriev I.V."/>
            <person name="Archibald J.M."/>
        </authorList>
    </citation>
    <scope>NUCLEOTIDE SEQUENCE</scope>
    <source>
        <strain evidence="6">CCMP2712</strain>
    </source>
</reference>
<dbReference type="eggNOG" id="KOG1426">
    <property type="taxonomic scope" value="Eukaryota"/>
</dbReference>
<feature type="repeat" description="RCC1" evidence="2">
    <location>
        <begin position="102"/>
        <end position="153"/>
    </location>
</feature>
<dbReference type="InterPro" id="IPR009091">
    <property type="entry name" value="RCC1/BLIP-II"/>
</dbReference>
<dbReference type="KEGG" id="gtt:GUITHDRAFT_64398"/>
<dbReference type="InterPro" id="IPR000408">
    <property type="entry name" value="Reg_chr_condens"/>
</dbReference>
<evidence type="ECO:0000256" key="2">
    <source>
        <dbReference type="PROSITE-ProRule" id="PRU00235"/>
    </source>
</evidence>
<name>L1JYU2_GUITC</name>
<dbReference type="Gene3D" id="2.130.10.30">
    <property type="entry name" value="Regulator of chromosome condensation 1/beta-lactamase-inhibitor protein II"/>
    <property type="match status" value="2"/>
</dbReference>
<dbReference type="InterPro" id="IPR058923">
    <property type="entry name" value="RCC1-like_dom"/>
</dbReference>
<dbReference type="PROSITE" id="PS00626">
    <property type="entry name" value="RCC1_2"/>
    <property type="match status" value="1"/>
</dbReference>
<evidence type="ECO:0000256" key="1">
    <source>
        <dbReference type="ARBA" id="ARBA00022737"/>
    </source>
</evidence>
<feature type="repeat" description="RCC1" evidence="2">
    <location>
        <begin position="49"/>
        <end position="101"/>
    </location>
</feature>
<protein>
    <recommendedName>
        <fullName evidence="3">RCC1-like domain-containing protein</fullName>
    </recommendedName>
</protein>
<organism evidence="4">
    <name type="scientific">Guillardia theta (strain CCMP2712)</name>
    <name type="common">Cryptophyte</name>
    <dbReference type="NCBI Taxonomy" id="905079"/>
    <lineage>
        <taxon>Eukaryota</taxon>
        <taxon>Cryptophyceae</taxon>
        <taxon>Pyrenomonadales</taxon>
        <taxon>Geminigeraceae</taxon>
        <taxon>Guillardia</taxon>
    </lineage>
</organism>
<feature type="repeat" description="RCC1" evidence="2">
    <location>
        <begin position="1"/>
        <end position="48"/>
    </location>
</feature>
<proteinExistence type="predicted"/>
<feature type="repeat" description="RCC1" evidence="2">
    <location>
        <begin position="206"/>
        <end position="257"/>
    </location>
</feature>
<dbReference type="SUPFAM" id="SSF50985">
    <property type="entry name" value="RCC1/BLIP-II"/>
    <property type="match status" value="1"/>
</dbReference>
<dbReference type="InterPro" id="IPR051210">
    <property type="entry name" value="Ub_ligase/GEF_domain"/>
</dbReference>
<dbReference type="AlphaFoldDB" id="L1JYU2"/>
<evidence type="ECO:0000313" key="6">
    <source>
        <dbReference type="Proteomes" id="UP000011087"/>
    </source>
</evidence>
<dbReference type="PANTHER" id="PTHR22870:SF408">
    <property type="entry name" value="OS09G0560450 PROTEIN"/>
    <property type="match status" value="1"/>
</dbReference>
<dbReference type="PaxDb" id="55529-EKX53509"/>
<feature type="domain" description="RCC1-like" evidence="3">
    <location>
        <begin position="1"/>
        <end position="267"/>
    </location>
</feature>
<dbReference type="GeneID" id="17310021"/>
<dbReference type="EnsemblProtists" id="EKX53509">
    <property type="protein sequence ID" value="EKX53509"/>
    <property type="gene ID" value="GUITHDRAFT_64398"/>
</dbReference>
<dbReference type="HOGENOM" id="CLU_005210_1_0_1"/>
<dbReference type="EMBL" id="JH992970">
    <property type="protein sequence ID" value="EKX53509.1"/>
    <property type="molecule type" value="Genomic_DNA"/>
</dbReference>
<sequence>SWGTGFNLCLGHGSHANEKYPKPIKSLKEKGVIQVAVGPQHCSALCSSGQIYSWGIGLNGRLGHGNIQDSSAPKMLASTKKNCTAVQIACGAAHSAYLTQDGKLYSWGRGLNGELGNGERHDQWTPNLVLRLRDLVVSYVACGTNTTFACTGGGLLFSWGSGKHGCLGLGDREDRLEPSLVRLREEDRIIRVACGEHHCLALTEDGKLWGWGRGTGGCHGLGHTSEVLSPHKLPMPEDRTIVSMSCGRWHSAYLTIRGDIFCFGSGRGFRYLYVPPDVN</sequence>
<evidence type="ECO:0000313" key="4">
    <source>
        <dbReference type="EMBL" id="EKX53509.1"/>
    </source>
</evidence>
<dbReference type="Proteomes" id="UP000011087">
    <property type="component" value="Unassembled WGS sequence"/>
</dbReference>
<evidence type="ECO:0000259" key="3">
    <source>
        <dbReference type="Pfam" id="PF25390"/>
    </source>
</evidence>